<protein>
    <submittedName>
        <fullName evidence="1">Uncharacterized protein</fullName>
    </submittedName>
</protein>
<organism evidence="1">
    <name type="scientific">Arundo donax</name>
    <name type="common">Giant reed</name>
    <name type="synonym">Donax arundinaceus</name>
    <dbReference type="NCBI Taxonomy" id="35708"/>
    <lineage>
        <taxon>Eukaryota</taxon>
        <taxon>Viridiplantae</taxon>
        <taxon>Streptophyta</taxon>
        <taxon>Embryophyta</taxon>
        <taxon>Tracheophyta</taxon>
        <taxon>Spermatophyta</taxon>
        <taxon>Magnoliopsida</taxon>
        <taxon>Liliopsida</taxon>
        <taxon>Poales</taxon>
        <taxon>Poaceae</taxon>
        <taxon>PACMAD clade</taxon>
        <taxon>Arundinoideae</taxon>
        <taxon>Arundineae</taxon>
        <taxon>Arundo</taxon>
    </lineage>
</organism>
<reference evidence="1" key="1">
    <citation type="submission" date="2014-09" db="EMBL/GenBank/DDBJ databases">
        <authorList>
            <person name="Magalhaes I.L.F."/>
            <person name="Oliveira U."/>
            <person name="Santos F.R."/>
            <person name="Vidigal T.H.D.A."/>
            <person name="Brescovit A.D."/>
            <person name="Santos A.J."/>
        </authorList>
    </citation>
    <scope>NUCLEOTIDE SEQUENCE</scope>
    <source>
        <tissue evidence="1">Shoot tissue taken approximately 20 cm above the soil surface</tissue>
    </source>
</reference>
<proteinExistence type="predicted"/>
<sequence>MQIKLKALFFHHLMQLNHFIDFTELAK</sequence>
<dbReference type="EMBL" id="GBRH01198278">
    <property type="protein sequence ID" value="JAD99617.1"/>
    <property type="molecule type" value="Transcribed_RNA"/>
</dbReference>
<evidence type="ECO:0000313" key="1">
    <source>
        <dbReference type="EMBL" id="JAD99617.1"/>
    </source>
</evidence>
<dbReference type="AlphaFoldDB" id="A0A0A9EUD7"/>
<accession>A0A0A9EUD7</accession>
<name>A0A0A9EUD7_ARUDO</name>
<reference evidence="1" key="2">
    <citation type="journal article" date="2015" name="Data Brief">
        <title>Shoot transcriptome of the giant reed, Arundo donax.</title>
        <authorList>
            <person name="Barrero R.A."/>
            <person name="Guerrero F.D."/>
            <person name="Moolhuijzen P."/>
            <person name="Goolsby J.A."/>
            <person name="Tidwell J."/>
            <person name="Bellgard S.E."/>
            <person name="Bellgard M.I."/>
        </authorList>
    </citation>
    <scope>NUCLEOTIDE SEQUENCE</scope>
    <source>
        <tissue evidence="1">Shoot tissue taken approximately 20 cm above the soil surface</tissue>
    </source>
</reference>